<organism evidence="1">
    <name type="scientific">Anguilla anguilla</name>
    <name type="common">European freshwater eel</name>
    <name type="synonym">Muraena anguilla</name>
    <dbReference type="NCBI Taxonomy" id="7936"/>
    <lineage>
        <taxon>Eukaryota</taxon>
        <taxon>Metazoa</taxon>
        <taxon>Chordata</taxon>
        <taxon>Craniata</taxon>
        <taxon>Vertebrata</taxon>
        <taxon>Euteleostomi</taxon>
        <taxon>Actinopterygii</taxon>
        <taxon>Neopterygii</taxon>
        <taxon>Teleostei</taxon>
        <taxon>Anguilliformes</taxon>
        <taxon>Anguillidae</taxon>
        <taxon>Anguilla</taxon>
    </lineage>
</organism>
<name>A0A0E9VKP2_ANGAN</name>
<sequence>MPRCPRPPRPRSETPS</sequence>
<reference evidence="1" key="2">
    <citation type="journal article" date="2015" name="Fish Shellfish Immunol.">
        <title>Early steps in the European eel (Anguilla anguilla)-Vibrio vulnificus interaction in the gills: Role of the RtxA13 toxin.</title>
        <authorList>
            <person name="Callol A."/>
            <person name="Pajuelo D."/>
            <person name="Ebbesson L."/>
            <person name="Teles M."/>
            <person name="MacKenzie S."/>
            <person name="Amaro C."/>
        </authorList>
    </citation>
    <scope>NUCLEOTIDE SEQUENCE</scope>
</reference>
<reference evidence="1" key="1">
    <citation type="submission" date="2014-11" db="EMBL/GenBank/DDBJ databases">
        <authorList>
            <person name="Amaro Gonzalez C."/>
        </authorList>
    </citation>
    <scope>NUCLEOTIDE SEQUENCE</scope>
</reference>
<accession>A0A0E9VKP2</accession>
<proteinExistence type="predicted"/>
<protein>
    <submittedName>
        <fullName evidence="1">Uncharacterized protein</fullName>
    </submittedName>
</protein>
<dbReference type="AlphaFoldDB" id="A0A0E9VKP2"/>
<dbReference type="EMBL" id="GBXM01030809">
    <property type="protein sequence ID" value="JAH77768.1"/>
    <property type="molecule type" value="Transcribed_RNA"/>
</dbReference>
<evidence type="ECO:0000313" key="1">
    <source>
        <dbReference type="EMBL" id="JAH77768.1"/>
    </source>
</evidence>